<keyword evidence="2" id="KW-1185">Reference proteome</keyword>
<name>A0ABV9HTB9_9FLAO</name>
<sequence length="142" mass="16440">MKTNTLYRPIGLKELELILETDFSAFPPRLEWQPIFYPVLNEVYAIEIATKWNLDDEGSGYAGFVTAFEVDPEFLSTFKIENVGGPIHNELWVPAEELETFNSKIIGKIRITKMYFGTRYQYPENEALKAFIKNYETTAKTL</sequence>
<proteinExistence type="predicted"/>
<dbReference type="EMBL" id="JBHSFV010000002">
    <property type="protein sequence ID" value="MFC4633431.1"/>
    <property type="molecule type" value="Genomic_DNA"/>
</dbReference>
<dbReference type="Proteomes" id="UP001596043">
    <property type="component" value="Unassembled WGS sequence"/>
</dbReference>
<accession>A0ABV9HTB9</accession>
<dbReference type="RefSeq" id="WP_379977634.1">
    <property type="nucleotide sequence ID" value="NZ_JBHSFV010000002.1"/>
</dbReference>
<comment type="caution">
    <text evidence="1">The sequence shown here is derived from an EMBL/GenBank/DDBJ whole genome shotgun (WGS) entry which is preliminary data.</text>
</comment>
<protein>
    <submittedName>
        <fullName evidence="1">ADP-ribosylation/crystallin J1</fullName>
    </submittedName>
</protein>
<evidence type="ECO:0000313" key="2">
    <source>
        <dbReference type="Proteomes" id="UP001596043"/>
    </source>
</evidence>
<evidence type="ECO:0000313" key="1">
    <source>
        <dbReference type="EMBL" id="MFC4633431.1"/>
    </source>
</evidence>
<organism evidence="1 2">
    <name type="scientific">Dokdonia ponticola</name>
    <dbReference type="NCBI Taxonomy" id="2041041"/>
    <lineage>
        <taxon>Bacteria</taxon>
        <taxon>Pseudomonadati</taxon>
        <taxon>Bacteroidota</taxon>
        <taxon>Flavobacteriia</taxon>
        <taxon>Flavobacteriales</taxon>
        <taxon>Flavobacteriaceae</taxon>
        <taxon>Dokdonia</taxon>
    </lineage>
</organism>
<gene>
    <name evidence="1" type="ORF">ACFO3O_05910</name>
</gene>
<reference evidence="2" key="1">
    <citation type="journal article" date="2019" name="Int. J. Syst. Evol. Microbiol.">
        <title>The Global Catalogue of Microorganisms (GCM) 10K type strain sequencing project: providing services to taxonomists for standard genome sequencing and annotation.</title>
        <authorList>
            <consortium name="The Broad Institute Genomics Platform"/>
            <consortium name="The Broad Institute Genome Sequencing Center for Infectious Disease"/>
            <person name="Wu L."/>
            <person name="Ma J."/>
        </authorList>
    </citation>
    <scope>NUCLEOTIDE SEQUENCE [LARGE SCALE GENOMIC DNA]</scope>
    <source>
        <strain evidence="2">YJ-61-S</strain>
    </source>
</reference>